<dbReference type="AlphaFoldDB" id="L1J6D6"/>
<dbReference type="KEGG" id="gtt:GUITHDRAFT_139937"/>
<dbReference type="RefSeq" id="XP_005831061.1">
    <property type="nucleotide sequence ID" value="XM_005831004.1"/>
</dbReference>
<feature type="region of interest" description="Disordered" evidence="1">
    <location>
        <begin position="89"/>
        <end position="112"/>
    </location>
</feature>
<protein>
    <submittedName>
        <fullName evidence="2 3">Uncharacterized protein</fullName>
    </submittedName>
</protein>
<reference evidence="2 4" key="1">
    <citation type="journal article" date="2012" name="Nature">
        <title>Algal genomes reveal evolutionary mosaicism and the fate of nucleomorphs.</title>
        <authorList>
            <consortium name="DOE Joint Genome Institute"/>
            <person name="Curtis B.A."/>
            <person name="Tanifuji G."/>
            <person name="Burki F."/>
            <person name="Gruber A."/>
            <person name="Irimia M."/>
            <person name="Maruyama S."/>
            <person name="Arias M.C."/>
            <person name="Ball S.G."/>
            <person name="Gile G.H."/>
            <person name="Hirakawa Y."/>
            <person name="Hopkins J.F."/>
            <person name="Kuo A."/>
            <person name="Rensing S.A."/>
            <person name="Schmutz J."/>
            <person name="Symeonidi A."/>
            <person name="Elias M."/>
            <person name="Eveleigh R.J."/>
            <person name="Herman E.K."/>
            <person name="Klute M.J."/>
            <person name="Nakayama T."/>
            <person name="Obornik M."/>
            <person name="Reyes-Prieto A."/>
            <person name="Armbrust E.V."/>
            <person name="Aves S.J."/>
            <person name="Beiko R.G."/>
            <person name="Coutinho P."/>
            <person name="Dacks J.B."/>
            <person name="Durnford D.G."/>
            <person name="Fast N.M."/>
            <person name="Green B.R."/>
            <person name="Grisdale C.J."/>
            <person name="Hempel F."/>
            <person name="Henrissat B."/>
            <person name="Hoppner M.P."/>
            <person name="Ishida K."/>
            <person name="Kim E."/>
            <person name="Koreny L."/>
            <person name="Kroth P.G."/>
            <person name="Liu Y."/>
            <person name="Malik S.B."/>
            <person name="Maier U.G."/>
            <person name="McRose D."/>
            <person name="Mock T."/>
            <person name="Neilson J.A."/>
            <person name="Onodera N.T."/>
            <person name="Poole A.M."/>
            <person name="Pritham E.J."/>
            <person name="Richards T.A."/>
            <person name="Rocap G."/>
            <person name="Roy S.W."/>
            <person name="Sarai C."/>
            <person name="Schaack S."/>
            <person name="Shirato S."/>
            <person name="Slamovits C.H."/>
            <person name="Spencer D.F."/>
            <person name="Suzuki S."/>
            <person name="Worden A.Z."/>
            <person name="Zauner S."/>
            <person name="Barry K."/>
            <person name="Bell C."/>
            <person name="Bharti A.K."/>
            <person name="Crow J.A."/>
            <person name="Grimwood J."/>
            <person name="Kramer R."/>
            <person name="Lindquist E."/>
            <person name="Lucas S."/>
            <person name="Salamov A."/>
            <person name="McFadden G.I."/>
            <person name="Lane C.E."/>
            <person name="Keeling P.J."/>
            <person name="Gray M.W."/>
            <person name="Grigoriev I.V."/>
            <person name="Archibald J.M."/>
        </authorList>
    </citation>
    <scope>NUCLEOTIDE SEQUENCE</scope>
    <source>
        <strain evidence="2 4">CCMP2712</strain>
    </source>
</reference>
<organism evidence="2">
    <name type="scientific">Guillardia theta (strain CCMP2712)</name>
    <name type="common">Cryptophyte</name>
    <dbReference type="NCBI Taxonomy" id="905079"/>
    <lineage>
        <taxon>Eukaryota</taxon>
        <taxon>Cryptophyceae</taxon>
        <taxon>Pyrenomonadales</taxon>
        <taxon>Geminigeraceae</taxon>
        <taxon>Guillardia</taxon>
    </lineage>
</organism>
<dbReference type="EMBL" id="JH993006">
    <property type="protein sequence ID" value="EKX44081.1"/>
    <property type="molecule type" value="Genomic_DNA"/>
</dbReference>
<evidence type="ECO:0000313" key="4">
    <source>
        <dbReference type="Proteomes" id="UP000011087"/>
    </source>
</evidence>
<feature type="region of interest" description="Disordered" evidence="1">
    <location>
        <begin position="327"/>
        <end position="347"/>
    </location>
</feature>
<keyword evidence="4" id="KW-1185">Reference proteome</keyword>
<dbReference type="PaxDb" id="55529-EKX44081"/>
<name>L1J6D6_GUITC</name>
<dbReference type="GeneID" id="17300835"/>
<gene>
    <name evidence="2" type="ORF">GUITHDRAFT_139937</name>
</gene>
<reference evidence="4" key="2">
    <citation type="submission" date="2012-11" db="EMBL/GenBank/DDBJ databases">
        <authorList>
            <person name="Kuo A."/>
            <person name="Curtis B.A."/>
            <person name="Tanifuji G."/>
            <person name="Burki F."/>
            <person name="Gruber A."/>
            <person name="Irimia M."/>
            <person name="Maruyama S."/>
            <person name="Arias M.C."/>
            <person name="Ball S.G."/>
            <person name="Gile G.H."/>
            <person name="Hirakawa Y."/>
            <person name="Hopkins J.F."/>
            <person name="Rensing S.A."/>
            <person name="Schmutz J."/>
            <person name="Symeonidi A."/>
            <person name="Elias M."/>
            <person name="Eveleigh R.J."/>
            <person name="Herman E.K."/>
            <person name="Klute M.J."/>
            <person name="Nakayama T."/>
            <person name="Obornik M."/>
            <person name="Reyes-Prieto A."/>
            <person name="Armbrust E.V."/>
            <person name="Aves S.J."/>
            <person name="Beiko R.G."/>
            <person name="Coutinho P."/>
            <person name="Dacks J.B."/>
            <person name="Durnford D.G."/>
            <person name="Fast N.M."/>
            <person name="Green B.R."/>
            <person name="Grisdale C."/>
            <person name="Hempe F."/>
            <person name="Henrissat B."/>
            <person name="Hoppner M.P."/>
            <person name="Ishida K.-I."/>
            <person name="Kim E."/>
            <person name="Koreny L."/>
            <person name="Kroth P.G."/>
            <person name="Liu Y."/>
            <person name="Malik S.-B."/>
            <person name="Maier U.G."/>
            <person name="McRose D."/>
            <person name="Mock T."/>
            <person name="Neilson J.A."/>
            <person name="Onodera N.T."/>
            <person name="Poole A.M."/>
            <person name="Pritham E.J."/>
            <person name="Richards T.A."/>
            <person name="Rocap G."/>
            <person name="Roy S.W."/>
            <person name="Sarai C."/>
            <person name="Schaack S."/>
            <person name="Shirato S."/>
            <person name="Slamovits C.H."/>
            <person name="Spencer D.F."/>
            <person name="Suzuki S."/>
            <person name="Worden A.Z."/>
            <person name="Zauner S."/>
            <person name="Barry K."/>
            <person name="Bell C."/>
            <person name="Bharti A.K."/>
            <person name="Crow J.A."/>
            <person name="Grimwood J."/>
            <person name="Kramer R."/>
            <person name="Lindquist E."/>
            <person name="Lucas S."/>
            <person name="Salamov A."/>
            <person name="McFadden G.I."/>
            <person name="Lane C.E."/>
            <person name="Keeling P.J."/>
            <person name="Gray M.W."/>
            <person name="Grigoriev I.V."/>
            <person name="Archibald J.M."/>
        </authorList>
    </citation>
    <scope>NUCLEOTIDE SEQUENCE</scope>
    <source>
        <strain evidence="4">CCMP2712</strain>
    </source>
</reference>
<evidence type="ECO:0000256" key="1">
    <source>
        <dbReference type="SAM" id="MobiDB-lite"/>
    </source>
</evidence>
<evidence type="ECO:0000313" key="2">
    <source>
        <dbReference type="EMBL" id="EKX44081.1"/>
    </source>
</evidence>
<dbReference type="Proteomes" id="UP000011087">
    <property type="component" value="Unassembled WGS sequence"/>
</dbReference>
<accession>L1J6D6</accession>
<dbReference type="HOGENOM" id="CLU_648048_0_0_1"/>
<sequence>MPLSPDMTGYTDAPREWPGRRPTGNTRTLFKAKHSFVEFDWKQHSLKVTETDDDKQCCTGVLRRCDLGMHMSFCHADTGMLANRCPYASHQEDPKEEEEEAETLSSARKCNPASPLYPPVQNLPVFKDLELKRLRQENVKRFQVNYSPKSRVNLPRLRGVVNSYTRNLIRPRFPCTRAMGMRSGANLSMIFSNVDILPKILSLVSAETVRILSCTNKLLKEGCSDPSLSHCTLLSVLTWRPLVAQQPAAEHGEGSSNKGEKLEVYGWVESIDWIPQQQQVPLVAWEFSMNACLGAHTTVCSKSQQVRSLQDAEAAARRLSLILNPKRGRSAAESSAGEQERSAMEAMSPAEMSSRWFRAVMDEDISVMEDCLRQGWHVDSKNKAGYTGMVRWLEGGVKGLAVERSRKKACDFLRKVDELVGYQD</sequence>
<dbReference type="EnsemblProtists" id="EKX44081">
    <property type="protein sequence ID" value="EKX44081"/>
    <property type="gene ID" value="GUITHDRAFT_139937"/>
</dbReference>
<reference evidence="3" key="3">
    <citation type="submission" date="2016-03" db="UniProtKB">
        <authorList>
            <consortium name="EnsemblProtists"/>
        </authorList>
    </citation>
    <scope>IDENTIFICATION</scope>
</reference>
<evidence type="ECO:0000313" key="3">
    <source>
        <dbReference type="EnsemblProtists" id="EKX44081"/>
    </source>
</evidence>
<proteinExistence type="predicted"/>
<feature type="region of interest" description="Disordered" evidence="1">
    <location>
        <begin position="1"/>
        <end position="25"/>
    </location>
</feature>